<dbReference type="EMBL" id="JAUSUV010000006">
    <property type="protein sequence ID" value="MDQ0417455.1"/>
    <property type="molecule type" value="Genomic_DNA"/>
</dbReference>
<evidence type="ECO:0000313" key="7">
    <source>
        <dbReference type="EMBL" id="MDQ0417455.1"/>
    </source>
</evidence>
<dbReference type="Pfam" id="PF00440">
    <property type="entry name" value="TetR_N"/>
    <property type="match status" value="1"/>
</dbReference>
<dbReference type="Gene3D" id="1.10.357.10">
    <property type="entry name" value="Tetracycline Repressor, domain 2"/>
    <property type="match status" value="1"/>
</dbReference>
<evidence type="ECO:0000256" key="3">
    <source>
        <dbReference type="ARBA" id="ARBA00023125"/>
    </source>
</evidence>
<sequence>MSKQQKRTSTTIKRIKNAGLRLFAQLGYHATSIDEIVEEAGYTKGAFYGHFKGKEELFLAIMDERMAMHQTEIMKSFQVHEEDGLNAIARQLEYVIQQAQDDSWASIYFEFLANTRRNPEVQKKLALMYSNWREFVTGFFQSLQEKGLVQINIDIQLLATTTIALFDGFNIQSYVDPNVDPSKQIQIISHLLGVEQTSAN</sequence>
<protein>
    <submittedName>
        <fullName evidence="7">AcrR family transcriptional regulator</fullName>
    </submittedName>
</protein>
<evidence type="ECO:0000256" key="1">
    <source>
        <dbReference type="ARBA" id="ARBA00022491"/>
    </source>
</evidence>
<evidence type="ECO:0000313" key="8">
    <source>
        <dbReference type="Proteomes" id="UP001238450"/>
    </source>
</evidence>
<proteinExistence type="predicted"/>
<dbReference type="Proteomes" id="UP001238450">
    <property type="component" value="Unassembled WGS sequence"/>
</dbReference>
<organism evidence="7 8">
    <name type="scientific">Croceifilum oryzae</name>
    <dbReference type="NCBI Taxonomy" id="1553429"/>
    <lineage>
        <taxon>Bacteria</taxon>
        <taxon>Bacillati</taxon>
        <taxon>Bacillota</taxon>
        <taxon>Bacilli</taxon>
        <taxon>Bacillales</taxon>
        <taxon>Thermoactinomycetaceae</taxon>
        <taxon>Croceifilum</taxon>
    </lineage>
</organism>
<dbReference type="InterPro" id="IPR001647">
    <property type="entry name" value="HTH_TetR"/>
</dbReference>
<dbReference type="InterPro" id="IPR039538">
    <property type="entry name" value="BetI_C"/>
</dbReference>
<keyword evidence="1" id="KW-0678">Repressor</keyword>
<reference evidence="7 8" key="1">
    <citation type="submission" date="2023-07" db="EMBL/GenBank/DDBJ databases">
        <title>Genomic Encyclopedia of Type Strains, Phase IV (KMG-IV): sequencing the most valuable type-strain genomes for metagenomic binning, comparative biology and taxonomic classification.</title>
        <authorList>
            <person name="Goeker M."/>
        </authorList>
    </citation>
    <scope>NUCLEOTIDE SEQUENCE [LARGE SCALE GENOMIC DNA]</scope>
    <source>
        <strain evidence="7 8">DSM 46876</strain>
    </source>
</reference>
<dbReference type="PRINTS" id="PR00455">
    <property type="entry name" value="HTHTETR"/>
</dbReference>
<accession>A0AAJ1TEI1</accession>
<evidence type="ECO:0000259" key="6">
    <source>
        <dbReference type="PROSITE" id="PS50977"/>
    </source>
</evidence>
<dbReference type="SUPFAM" id="SSF46689">
    <property type="entry name" value="Homeodomain-like"/>
    <property type="match status" value="1"/>
</dbReference>
<dbReference type="InterPro" id="IPR036271">
    <property type="entry name" value="Tet_transcr_reg_TetR-rel_C_sf"/>
</dbReference>
<feature type="DNA-binding region" description="H-T-H motif" evidence="5">
    <location>
        <begin position="32"/>
        <end position="51"/>
    </location>
</feature>
<dbReference type="GO" id="GO:0003677">
    <property type="term" value="F:DNA binding"/>
    <property type="evidence" value="ECO:0007669"/>
    <property type="project" value="UniProtKB-UniRule"/>
</dbReference>
<evidence type="ECO:0000256" key="4">
    <source>
        <dbReference type="ARBA" id="ARBA00023163"/>
    </source>
</evidence>
<feature type="domain" description="HTH tetR-type" evidence="6">
    <location>
        <begin position="9"/>
        <end position="69"/>
    </location>
</feature>
<dbReference type="PANTHER" id="PTHR47506">
    <property type="entry name" value="TRANSCRIPTIONAL REGULATORY PROTEIN"/>
    <property type="match status" value="1"/>
</dbReference>
<dbReference type="Gene3D" id="1.10.10.60">
    <property type="entry name" value="Homeodomain-like"/>
    <property type="match status" value="1"/>
</dbReference>
<comment type="caution">
    <text evidence="7">The sequence shown here is derived from an EMBL/GenBank/DDBJ whole genome shotgun (WGS) entry which is preliminary data.</text>
</comment>
<dbReference type="RefSeq" id="WP_307252495.1">
    <property type="nucleotide sequence ID" value="NZ_JAUSUV010000006.1"/>
</dbReference>
<dbReference type="AlphaFoldDB" id="A0AAJ1TEI1"/>
<gene>
    <name evidence="7" type="ORF">J2Z48_001628</name>
</gene>
<dbReference type="InterPro" id="IPR009057">
    <property type="entry name" value="Homeodomain-like_sf"/>
</dbReference>
<evidence type="ECO:0000256" key="2">
    <source>
        <dbReference type="ARBA" id="ARBA00023015"/>
    </source>
</evidence>
<dbReference type="PANTHER" id="PTHR47506:SF6">
    <property type="entry name" value="HTH-TYPE TRANSCRIPTIONAL REPRESSOR NEMR"/>
    <property type="match status" value="1"/>
</dbReference>
<dbReference type="PROSITE" id="PS50977">
    <property type="entry name" value="HTH_TETR_2"/>
    <property type="match status" value="1"/>
</dbReference>
<keyword evidence="4" id="KW-0804">Transcription</keyword>
<dbReference type="SUPFAM" id="SSF48498">
    <property type="entry name" value="Tetracyclin repressor-like, C-terminal domain"/>
    <property type="match status" value="1"/>
</dbReference>
<keyword evidence="8" id="KW-1185">Reference proteome</keyword>
<dbReference type="Pfam" id="PF13977">
    <property type="entry name" value="TetR_C_6"/>
    <property type="match status" value="1"/>
</dbReference>
<keyword evidence="3 5" id="KW-0238">DNA-binding</keyword>
<evidence type="ECO:0000256" key="5">
    <source>
        <dbReference type="PROSITE-ProRule" id="PRU00335"/>
    </source>
</evidence>
<keyword evidence="2" id="KW-0805">Transcription regulation</keyword>
<name>A0AAJ1TEI1_9BACL</name>